<dbReference type="RefSeq" id="WP_058861414.1">
    <property type="nucleotide sequence ID" value="NZ_LPXO01000003.1"/>
</dbReference>
<name>A0A0W7WLI4_9RHOB</name>
<dbReference type="STRING" id="1685382.AVJ23_06805"/>
<feature type="signal peptide" evidence="4">
    <location>
        <begin position="1"/>
        <end position="20"/>
    </location>
</feature>
<dbReference type="InterPro" id="IPR009742">
    <property type="entry name" value="Curlin_rpt"/>
</dbReference>
<dbReference type="AlphaFoldDB" id="A0A0W7WLI4"/>
<dbReference type="GO" id="GO:0009289">
    <property type="term" value="C:pilus"/>
    <property type="evidence" value="ECO:0007669"/>
    <property type="project" value="InterPro"/>
</dbReference>
<evidence type="ECO:0008006" key="7">
    <source>
        <dbReference type="Google" id="ProtNLM"/>
    </source>
</evidence>
<evidence type="ECO:0000256" key="3">
    <source>
        <dbReference type="SAM" id="MobiDB-lite"/>
    </source>
</evidence>
<protein>
    <recommendedName>
        <fullName evidence="7">Curlin-associated protein</fullName>
    </recommendedName>
</protein>
<gene>
    <name evidence="5" type="ORF">AVJ23_06805</name>
</gene>
<proteinExistence type="inferred from homology"/>
<dbReference type="Pfam" id="PF07012">
    <property type="entry name" value="Curlin_rpt"/>
    <property type="match status" value="1"/>
</dbReference>
<dbReference type="OrthoDB" id="7857677at2"/>
<dbReference type="Proteomes" id="UP000054396">
    <property type="component" value="Unassembled WGS sequence"/>
</dbReference>
<organism evidence="5 6">
    <name type="scientific">Pseudoponticoccus marisrubri</name>
    <dbReference type="NCBI Taxonomy" id="1685382"/>
    <lineage>
        <taxon>Bacteria</taxon>
        <taxon>Pseudomonadati</taxon>
        <taxon>Pseudomonadota</taxon>
        <taxon>Alphaproteobacteria</taxon>
        <taxon>Rhodobacterales</taxon>
        <taxon>Roseobacteraceae</taxon>
        <taxon>Pseudoponticoccus</taxon>
    </lineage>
</organism>
<accession>A0A0W7WLI4</accession>
<feature type="region of interest" description="Disordered" evidence="3">
    <location>
        <begin position="142"/>
        <end position="161"/>
    </location>
</feature>
<dbReference type="GO" id="GO:0007155">
    <property type="term" value="P:cell adhesion"/>
    <property type="evidence" value="ECO:0007669"/>
    <property type="project" value="InterPro"/>
</dbReference>
<evidence type="ECO:0000256" key="4">
    <source>
        <dbReference type="SAM" id="SignalP"/>
    </source>
</evidence>
<keyword evidence="6" id="KW-1185">Reference proteome</keyword>
<evidence type="ECO:0000313" key="5">
    <source>
        <dbReference type="EMBL" id="KUF11469.1"/>
    </source>
</evidence>
<evidence type="ECO:0000256" key="2">
    <source>
        <dbReference type="ARBA" id="ARBA00022729"/>
    </source>
</evidence>
<keyword evidence="2 4" id="KW-0732">Signal</keyword>
<evidence type="ECO:0000313" key="6">
    <source>
        <dbReference type="Proteomes" id="UP000054396"/>
    </source>
</evidence>
<evidence type="ECO:0000256" key="1">
    <source>
        <dbReference type="ARBA" id="ARBA00009766"/>
    </source>
</evidence>
<comment type="caution">
    <text evidence="5">The sequence shown here is derived from an EMBL/GenBank/DDBJ whole genome shotgun (WGS) entry which is preliminary data.</text>
</comment>
<dbReference type="EMBL" id="LPXO01000003">
    <property type="protein sequence ID" value="KUF11469.1"/>
    <property type="molecule type" value="Genomic_DNA"/>
</dbReference>
<reference evidence="5 6" key="1">
    <citation type="submission" date="2015-12" db="EMBL/GenBank/DDBJ databases">
        <authorList>
            <person name="Shamseldin A."/>
            <person name="Moawad H."/>
            <person name="Abd El-Rahim W.M."/>
            <person name="Sadowsky M.J."/>
        </authorList>
    </citation>
    <scope>NUCLEOTIDE SEQUENCE [LARGE SCALE GENOMIC DNA]</scope>
    <source>
        <strain evidence="5 6">SJ5A-1</strain>
    </source>
</reference>
<feature type="chain" id="PRO_5006936438" description="Curlin-associated protein" evidence="4">
    <location>
        <begin position="21"/>
        <end position="161"/>
    </location>
</feature>
<comment type="similarity">
    <text evidence="1">Belongs to the CsgA/CsgB family.</text>
</comment>
<sequence>MSKYFLGMIGVLAFATQVHAQPPQGPELDNTLRLVVTGENNQIEIVQTEQSGHQADIEISGTNNGRGLTGAWHRDFQPMLQAERLLPGTLIQSGLSQTAQVRIGGQDNLFAAHQSGQSNRLTATIQGRLNNAAVIQAGTGNTASFSQTGQRNSLSIRQSSW</sequence>